<organism evidence="8 9">
    <name type="scientific">Tardiphaga robiniae</name>
    <dbReference type="NCBI Taxonomy" id="943830"/>
    <lineage>
        <taxon>Bacteria</taxon>
        <taxon>Pseudomonadati</taxon>
        <taxon>Pseudomonadota</taxon>
        <taxon>Alphaproteobacteria</taxon>
        <taxon>Hyphomicrobiales</taxon>
        <taxon>Nitrobacteraceae</taxon>
        <taxon>Tardiphaga</taxon>
    </lineage>
</organism>
<dbReference type="Proteomes" id="UP000515291">
    <property type="component" value="Chromosome"/>
</dbReference>
<dbReference type="AlphaFoldDB" id="A0A7G6TUJ3"/>
<evidence type="ECO:0000256" key="1">
    <source>
        <dbReference type="ARBA" id="ARBA00004781"/>
    </source>
</evidence>
<dbReference type="NCBIfam" id="TIGR01214">
    <property type="entry name" value="rmlD"/>
    <property type="match status" value="1"/>
</dbReference>
<dbReference type="GO" id="GO:0019305">
    <property type="term" value="P:dTDP-rhamnose biosynthetic process"/>
    <property type="evidence" value="ECO:0007669"/>
    <property type="project" value="UniProtKB-UniPathway"/>
</dbReference>
<feature type="domain" description="RmlD-like substrate binding" evidence="7">
    <location>
        <begin position="1"/>
        <end position="294"/>
    </location>
</feature>
<proteinExistence type="inferred from homology"/>
<evidence type="ECO:0000313" key="9">
    <source>
        <dbReference type="Proteomes" id="UP000515291"/>
    </source>
</evidence>
<dbReference type="Pfam" id="PF04321">
    <property type="entry name" value="RmlD_sub_bind"/>
    <property type="match status" value="1"/>
</dbReference>
<name>A0A7G6TUJ3_9BRAD</name>
<protein>
    <recommendedName>
        <fullName evidence="4 6">dTDP-4-dehydrorhamnose reductase</fullName>
        <ecNumber evidence="3 6">1.1.1.133</ecNumber>
    </recommendedName>
</protein>
<dbReference type="InterPro" id="IPR005913">
    <property type="entry name" value="dTDP_dehydrorham_reduct"/>
</dbReference>
<dbReference type="PANTHER" id="PTHR10491:SF4">
    <property type="entry name" value="METHIONINE ADENOSYLTRANSFERASE 2 SUBUNIT BETA"/>
    <property type="match status" value="1"/>
</dbReference>
<evidence type="ECO:0000256" key="5">
    <source>
        <dbReference type="ARBA" id="ARBA00048200"/>
    </source>
</evidence>
<evidence type="ECO:0000256" key="2">
    <source>
        <dbReference type="ARBA" id="ARBA00010944"/>
    </source>
</evidence>
<comment type="function">
    <text evidence="6">Catalyzes the reduction of dTDP-6-deoxy-L-lyxo-4-hexulose to yield dTDP-L-rhamnose.</text>
</comment>
<evidence type="ECO:0000256" key="6">
    <source>
        <dbReference type="RuleBase" id="RU364082"/>
    </source>
</evidence>
<dbReference type="EMBL" id="CP050292">
    <property type="protein sequence ID" value="QND70425.1"/>
    <property type="molecule type" value="Genomic_DNA"/>
</dbReference>
<dbReference type="Gene3D" id="3.40.50.720">
    <property type="entry name" value="NAD(P)-binding Rossmann-like Domain"/>
    <property type="match status" value="1"/>
</dbReference>
<evidence type="ECO:0000313" key="8">
    <source>
        <dbReference type="EMBL" id="QND70425.1"/>
    </source>
</evidence>
<dbReference type="InterPro" id="IPR036291">
    <property type="entry name" value="NAD(P)-bd_dom_sf"/>
</dbReference>
<dbReference type="KEGG" id="trb:HB776_03570"/>
<dbReference type="RefSeq" id="WP_184515190.1">
    <property type="nucleotide sequence ID" value="NZ_CP050292.1"/>
</dbReference>
<dbReference type="GO" id="GO:0008831">
    <property type="term" value="F:dTDP-4-dehydrorhamnose reductase activity"/>
    <property type="evidence" value="ECO:0007669"/>
    <property type="project" value="UniProtKB-EC"/>
</dbReference>
<dbReference type="Gene3D" id="3.90.25.10">
    <property type="entry name" value="UDP-galactose 4-epimerase, domain 1"/>
    <property type="match status" value="1"/>
</dbReference>
<evidence type="ECO:0000256" key="3">
    <source>
        <dbReference type="ARBA" id="ARBA00012929"/>
    </source>
</evidence>
<dbReference type="SUPFAM" id="SSF51735">
    <property type="entry name" value="NAD(P)-binding Rossmann-fold domains"/>
    <property type="match status" value="1"/>
</dbReference>
<dbReference type="CDD" id="cd05254">
    <property type="entry name" value="dTDP_HR_like_SDR_e"/>
    <property type="match status" value="1"/>
</dbReference>
<sequence>MRILLTGTTGQVGGGILPILQARAHVVAPPRSGFDLSQPETLAAALDQINPDLIINPAAYTAVDLAEDEPELAFRINEHAPAAMAIWAGQRGVPLIHFSTDYVFNGVGDKPWREDDRCDPLSVYGKSKRAGEQRIAAAGGSHLIIRTSWVYGAQGKNFFRTICRLAAERPELRVVADQIGAPTSAHSIAVAVNEIAARSLDAMRASFAAADGLVHLASAGATSWHGFASAIVDGLRAHNIQTKALRVIPIETSQFPTKAARPYNSRLDLGHLQQVFGISTADWQAGLEREIAAFAKLSA</sequence>
<evidence type="ECO:0000259" key="7">
    <source>
        <dbReference type="Pfam" id="PF04321"/>
    </source>
</evidence>
<dbReference type="InterPro" id="IPR029903">
    <property type="entry name" value="RmlD-like-bd"/>
</dbReference>
<dbReference type="UniPathway" id="UPA00124"/>
<dbReference type="PANTHER" id="PTHR10491">
    <property type="entry name" value="DTDP-4-DEHYDRORHAMNOSE REDUCTASE"/>
    <property type="match status" value="1"/>
</dbReference>
<comment type="pathway">
    <text evidence="1 6">Carbohydrate biosynthesis; dTDP-L-rhamnose biosynthesis.</text>
</comment>
<comment type="similarity">
    <text evidence="2 6">Belongs to the dTDP-4-dehydrorhamnose reductase family.</text>
</comment>
<dbReference type="EC" id="1.1.1.133" evidence="3 6"/>
<gene>
    <name evidence="8" type="primary">rfbD</name>
    <name evidence="8" type="ORF">HB776_03570</name>
</gene>
<accession>A0A7G6TUJ3</accession>
<comment type="cofactor">
    <cofactor evidence="6">
        <name>Mg(2+)</name>
        <dbReference type="ChEBI" id="CHEBI:18420"/>
    </cofactor>
    <text evidence="6">Binds 1 Mg(2+) ion per monomer.</text>
</comment>
<evidence type="ECO:0000256" key="4">
    <source>
        <dbReference type="ARBA" id="ARBA00017099"/>
    </source>
</evidence>
<keyword evidence="6" id="KW-0521">NADP</keyword>
<keyword evidence="6 8" id="KW-0560">Oxidoreductase</keyword>
<dbReference type="GO" id="GO:0005829">
    <property type="term" value="C:cytosol"/>
    <property type="evidence" value="ECO:0007669"/>
    <property type="project" value="TreeGrafter"/>
</dbReference>
<reference evidence="9" key="1">
    <citation type="journal article" date="2020" name="Mol. Plant Microbe">
        <title>Rhizobial microsymbionts of the narrowly endemic Oxytropis species growing in Kamchatka are characterized by significant genetic diversity and possess a set of genes that are associated with T3SS and T6SS secretion systems and can affect the development of symbiosis.</title>
        <authorList>
            <person name="Safronova V."/>
            <person name="Guro P."/>
            <person name="Sazanova A."/>
            <person name="Kuznetsova I."/>
            <person name="Belimov A."/>
            <person name="Yakubov V."/>
            <person name="Chirak E."/>
            <person name="Afonin A."/>
            <person name="Gogolev Y."/>
            <person name="Andronov E."/>
            <person name="Tikhonovich I."/>
        </authorList>
    </citation>
    <scope>NUCLEOTIDE SEQUENCE [LARGE SCALE GENOMIC DNA]</scope>
    <source>
        <strain evidence="9">581</strain>
    </source>
</reference>
<comment type="catalytic activity">
    <reaction evidence="5 6">
        <text>dTDP-beta-L-rhamnose + NADP(+) = dTDP-4-dehydro-beta-L-rhamnose + NADPH + H(+)</text>
        <dbReference type="Rhea" id="RHEA:21796"/>
        <dbReference type="ChEBI" id="CHEBI:15378"/>
        <dbReference type="ChEBI" id="CHEBI:57510"/>
        <dbReference type="ChEBI" id="CHEBI:57783"/>
        <dbReference type="ChEBI" id="CHEBI:58349"/>
        <dbReference type="ChEBI" id="CHEBI:62830"/>
        <dbReference type="EC" id="1.1.1.133"/>
    </reaction>
</comment>